<evidence type="ECO:0000313" key="10">
    <source>
        <dbReference type="EMBL" id="SHF00754.1"/>
    </source>
</evidence>
<dbReference type="PANTHER" id="PTHR24221:SF654">
    <property type="entry name" value="ATP-BINDING CASSETTE SUB-FAMILY B MEMBER 6"/>
    <property type="match status" value="1"/>
</dbReference>
<sequence length="564" mass="58240">MPANPADRLLCGVVRRTPGWLGWLVVSAVVGAVAALLLPGAVARGVDAALSAGSASAAWWLVALAMTIAVADAVGEVAQARCANAGAAWLRRRLTRHLLGMDLRGHRRFAPGDVVSRISGDAAEAGGVGPICVRLVSAVAVSVGAVVALALLDWRLAAVFVASVPVALRLAGGHLRRTADDVAAYQRVSGELSARLLDAVRGMRTIEAAGAVERETHRVLRPLPDLAAAGHGMWRAQAALAWRAGLLLPAVEVAVLITAGVGVAQGRTSVGDLVAAAGYVPLGMMAIGYGSHLTRLARARAAAARVLDVLDTAPGGGGRRDAPPGQGRITLRAVSVLDDRGAPVLSTVDLDVPPGATVAVVGRSGAGKSTLAAVAAGLLEPDEGQVLLDGVPVRDLRPEAVRGLVSCAFERPTLLGSTVSEAITYGLAPESRPSGEGVRAAAVAAQVDDVITRLPEGYETPLVRVPLSGGEAQRLGLARALARDARVLVLDDATSSVDTATEARLTAAVATAFPDRTRLVVTHRLSTARRADLVLWLDEGRVRGRAPHHELWDEPDYRSVFAAL</sequence>
<dbReference type="SUPFAM" id="SSF52540">
    <property type="entry name" value="P-loop containing nucleoside triphosphate hydrolases"/>
    <property type="match status" value="1"/>
</dbReference>
<dbReference type="AlphaFoldDB" id="A0A1M4Y4L3"/>
<comment type="subcellular location">
    <subcellularLocation>
        <location evidence="1">Cell membrane</location>
        <topology evidence="1">Multi-pass membrane protein</topology>
    </subcellularLocation>
</comment>
<keyword evidence="5 7" id="KW-1133">Transmembrane helix</keyword>
<reference evidence="10 11" key="1">
    <citation type="submission" date="2016-11" db="EMBL/GenBank/DDBJ databases">
        <authorList>
            <person name="Jaros S."/>
            <person name="Januszkiewicz K."/>
            <person name="Wedrychowicz H."/>
        </authorList>
    </citation>
    <scope>NUCLEOTIDE SEQUENCE [LARGE SCALE GENOMIC DNA]</scope>
    <source>
        <strain evidence="10 11">DSM 44523</strain>
    </source>
</reference>
<dbReference type="RefSeq" id="WP_073480523.1">
    <property type="nucleotide sequence ID" value="NZ_FQVN01000002.1"/>
</dbReference>
<dbReference type="CDD" id="cd03228">
    <property type="entry name" value="ABCC_MRP_Like"/>
    <property type="match status" value="1"/>
</dbReference>
<evidence type="ECO:0000256" key="5">
    <source>
        <dbReference type="ARBA" id="ARBA00022989"/>
    </source>
</evidence>
<evidence type="ECO:0000256" key="6">
    <source>
        <dbReference type="ARBA" id="ARBA00023136"/>
    </source>
</evidence>
<dbReference type="PROSITE" id="PS50929">
    <property type="entry name" value="ABC_TM1F"/>
    <property type="match status" value="1"/>
</dbReference>
<accession>A0A1M4Y4L3</accession>
<evidence type="ECO:0000256" key="3">
    <source>
        <dbReference type="ARBA" id="ARBA00022741"/>
    </source>
</evidence>
<dbReference type="GO" id="GO:0016887">
    <property type="term" value="F:ATP hydrolysis activity"/>
    <property type="evidence" value="ECO:0007669"/>
    <property type="project" value="InterPro"/>
</dbReference>
<dbReference type="SUPFAM" id="SSF90123">
    <property type="entry name" value="ABC transporter transmembrane region"/>
    <property type="match status" value="1"/>
</dbReference>
<dbReference type="InterPro" id="IPR027417">
    <property type="entry name" value="P-loop_NTPase"/>
</dbReference>
<feature type="domain" description="ABC transporter" evidence="8">
    <location>
        <begin position="329"/>
        <end position="564"/>
    </location>
</feature>
<evidence type="ECO:0000256" key="1">
    <source>
        <dbReference type="ARBA" id="ARBA00004651"/>
    </source>
</evidence>
<proteinExistence type="predicted"/>
<feature type="transmembrane region" description="Helical" evidence="7">
    <location>
        <begin position="273"/>
        <end position="290"/>
    </location>
</feature>
<dbReference type="STRING" id="2017.SAMN05444320_102236"/>
<keyword evidence="6 7" id="KW-0472">Membrane</keyword>
<dbReference type="InterPro" id="IPR003593">
    <property type="entry name" value="AAA+_ATPase"/>
</dbReference>
<dbReference type="InterPro" id="IPR011527">
    <property type="entry name" value="ABC1_TM_dom"/>
</dbReference>
<evidence type="ECO:0000256" key="2">
    <source>
        <dbReference type="ARBA" id="ARBA00022692"/>
    </source>
</evidence>
<evidence type="ECO:0000259" key="8">
    <source>
        <dbReference type="PROSITE" id="PS50893"/>
    </source>
</evidence>
<feature type="transmembrane region" description="Helical" evidence="7">
    <location>
        <begin position="240"/>
        <end position="261"/>
    </location>
</feature>
<dbReference type="Gene3D" id="3.40.50.300">
    <property type="entry name" value="P-loop containing nucleotide triphosphate hydrolases"/>
    <property type="match status" value="1"/>
</dbReference>
<dbReference type="GO" id="GO:0140359">
    <property type="term" value="F:ABC-type transporter activity"/>
    <property type="evidence" value="ECO:0007669"/>
    <property type="project" value="InterPro"/>
</dbReference>
<dbReference type="SMART" id="SM00382">
    <property type="entry name" value="AAA"/>
    <property type="match status" value="1"/>
</dbReference>
<dbReference type="InterPro" id="IPR017871">
    <property type="entry name" value="ABC_transporter-like_CS"/>
</dbReference>
<feature type="transmembrane region" description="Helical" evidence="7">
    <location>
        <begin position="20"/>
        <end position="38"/>
    </location>
</feature>
<dbReference type="GO" id="GO:0005524">
    <property type="term" value="F:ATP binding"/>
    <property type="evidence" value="ECO:0007669"/>
    <property type="project" value="UniProtKB-KW"/>
</dbReference>
<dbReference type="Gene3D" id="1.20.1560.10">
    <property type="entry name" value="ABC transporter type 1, transmembrane domain"/>
    <property type="match status" value="1"/>
</dbReference>
<organism evidence="10 11">
    <name type="scientific">Streptoalloteichus hindustanus</name>
    <dbReference type="NCBI Taxonomy" id="2017"/>
    <lineage>
        <taxon>Bacteria</taxon>
        <taxon>Bacillati</taxon>
        <taxon>Actinomycetota</taxon>
        <taxon>Actinomycetes</taxon>
        <taxon>Pseudonocardiales</taxon>
        <taxon>Pseudonocardiaceae</taxon>
        <taxon>Streptoalloteichus</taxon>
    </lineage>
</organism>
<evidence type="ECO:0000256" key="4">
    <source>
        <dbReference type="ARBA" id="ARBA00022840"/>
    </source>
</evidence>
<dbReference type="InterPro" id="IPR003439">
    <property type="entry name" value="ABC_transporter-like_ATP-bd"/>
</dbReference>
<dbReference type="InterPro" id="IPR036640">
    <property type="entry name" value="ABC1_TM_sf"/>
</dbReference>
<name>A0A1M4Y4L3_STRHI</name>
<feature type="domain" description="ABC transmembrane type-1" evidence="9">
    <location>
        <begin position="23"/>
        <end position="288"/>
    </location>
</feature>
<keyword evidence="4 10" id="KW-0067">ATP-binding</keyword>
<evidence type="ECO:0000259" key="9">
    <source>
        <dbReference type="PROSITE" id="PS50929"/>
    </source>
</evidence>
<keyword evidence="2 7" id="KW-0812">Transmembrane</keyword>
<gene>
    <name evidence="10" type="ORF">SAMN05444320_102236</name>
</gene>
<protein>
    <submittedName>
        <fullName evidence="10">ATP-binding cassette, subfamily B</fullName>
    </submittedName>
</protein>
<evidence type="ECO:0000256" key="7">
    <source>
        <dbReference type="SAM" id="Phobius"/>
    </source>
</evidence>
<dbReference type="PANTHER" id="PTHR24221">
    <property type="entry name" value="ATP-BINDING CASSETTE SUB-FAMILY B"/>
    <property type="match status" value="1"/>
</dbReference>
<dbReference type="InterPro" id="IPR039421">
    <property type="entry name" value="Type_1_exporter"/>
</dbReference>
<dbReference type="GO" id="GO:0005886">
    <property type="term" value="C:plasma membrane"/>
    <property type="evidence" value="ECO:0007669"/>
    <property type="project" value="UniProtKB-SubCell"/>
</dbReference>
<feature type="transmembrane region" description="Helical" evidence="7">
    <location>
        <begin position="50"/>
        <end position="71"/>
    </location>
</feature>
<dbReference type="GO" id="GO:0034040">
    <property type="term" value="F:ATPase-coupled lipid transmembrane transporter activity"/>
    <property type="evidence" value="ECO:0007669"/>
    <property type="project" value="TreeGrafter"/>
</dbReference>
<keyword evidence="3" id="KW-0547">Nucleotide-binding</keyword>
<dbReference type="Pfam" id="PF00005">
    <property type="entry name" value="ABC_tran"/>
    <property type="match status" value="1"/>
</dbReference>
<keyword evidence="11" id="KW-1185">Reference proteome</keyword>
<dbReference type="PROSITE" id="PS50893">
    <property type="entry name" value="ABC_TRANSPORTER_2"/>
    <property type="match status" value="1"/>
</dbReference>
<dbReference type="Pfam" id="PF00664">
    <property type="entry name" value="ABC_membrane"/>
    <property type="match status" value="1"/>
</dbReference>
<dbReference type="Proteomes" id="UP000184501">
    <property type="component" value="Unassembled WGS sequence"/>
</dbReference>
<dbReference type="EMBL" id="FQVN01000002">
    <property type="protein sequence ID" value="SHF00754.1"/>
    <property type="molecule type" value="Genomic_DNA"/>
</dbReference>
<evidence type="ECO:0000313" key="11">
    <source>
        <dbReference type="Proteomes" id="UP000184501"/>
    </source>
</evidence>
<dbReference type="PROSITE" id="PS00211">
    <property type="entry name" value="ABC_TRANSPORTER_1"/>
    <property type="match status" value="1"/>
</dbReference>